<dbReference type="VEuPathDB" id="FungiDB:PV10_02312"/>
<dbReference type="SUPFAM" id="SSF47592">
    <property type="entry name" value="SWIB/MDM2 domain"/>
    <property type="match status" value="1"/>
</dbReference>
<feature type="domain" description="DEK-C" evidence="3">
    <location>
        <begin position="5"/>
        <end position="60"/>
    </location>
</feature>
<protein>
    <submittedName>
        <fullName evidence="4">Uncharacterized protein</fullName>
    </submittedName>
</protein>
<dbReference type="InterPro" id="IPR014876">
    <property type="entry name" value="DEK_C"/>
</dbReference>
<dbReference type="STRING" id="212818.A0A0D1ZJ11"/>
<dbReference type="Gene3D" id="1.10.245.10">
    <property type="entry name" value="SWIB/MDM2 domain"/>
    <property type="match status" value="1"/>
</dbReference>
<dbReference type="PROSITE" id="PS51998">
    <property type="entry name" value="DEK_C"/>
    <property type="match status" value="1"/>
</dbReference>
<evidence type="ECO:0000313" key="5">
    <source>
        <dbReference type="Proteomes" id="UP000054302"/>
    </source>
</evidence>
<dbReference type="InterPro" id="IPR019835">
    <property type="entry name" value="SWIB_domain"/>
</dbReference>
<dbReference type="InterPro" id="IPR003121">
    <property type="entry name" value="SWIB_MDM2_domain"/>
</dbReference>
<sequence>MSLPSEVRNKYIGIIDSILNSADLTTITRKKILAGIQERVEYDITPQKTAIKTLIDERFDVINARLNGESTVVPSVEAGDPIPKTNGVRKPSPSSPSSTPGKREASSEDLSDVVDSPPPKKKRKNGIDSDAAFAAKLQAEEDLRARPTRGGANRKTAPAKKKRKVKKKERVTGSDDSEAEDGEKPAKPKRDTGFHKPLNLSPALSNLFDGAIQLSRPETTKRIWQYIKANDLQDPADKRFIICDDRMREVFRQDKVHMFTMTKLISQQMYNPDE</sequence>
<feature type="domain" description="DM2" evidence="2">
    <location>
        <begin position="193"/>
        <end position="271"/>
    </location>
</feature>
<dbReference type="AlphaFoldDB" id="A0A0D1ZJ11"/>
<feature type="compositionally biased region" description="Basic residues" evidence="1">
    <location>
        <begin position="157"/>
        <end position="169"/>
    </location>
</feature>
<dbReference type="PROSITE" id="PS51925">
    <property type="entry name" value="SWIB_MDM2"/>
    <property type="match status" value="1"/>
</dbReference>
<dbReference type="EMBL" id="KN847521">
    <property type="protein sequence ID" value="KIV94557.1"/>
    <property type="molecule type" value="Genomic_DNA"/>
</dbReference>
<reference evidence="4 5" key="1">
    <citation type="submission" date="2015-01" db="EMBL/GenBank/DDBJ databases">
        <title>The Genome Sequence of Exophiala mesophila CBS40295.</title>
        <authorList>
            <consortium name="The Broad Institute Genomics Platform"/>
            <person name="Cuomo C."/>
            <person name="de Hoog S."/>
            <person name="Gorbushina A."/>
            <person name="Stielow B."/>
            <person name="Teixiera M."/>
            <person name="Abouelleil A."/>
            <person name="Chapman S.B."/>
            <person name="Priest M."/>
            <person name="Young S.K."/>
            <person name="Wortman J."/>
            <person name="Nusbaum C."/>
            <person name="Birren B."/>
        </authorList>
    </citation>
    <scope>NUCLEOTIDE SEQUENCE [LARGE SCALE GENOMIC DNA]</scope>
    <source>
        <strain evidence="4 5">CBS 40295</strain>
    </source>
</reference>
<dbReference type="SUPFAM" id="SSF109715">
    <property type="entry name" value="DEK C-terminal domain"/>
    <property type="match status" value="1"/>
</dbReference>
<name>A0A0D1ZJ11_EXOME</name>
<dbReference type="GeneID" id="27320157"/>
<dbReference type="HOGENOM" id="CLU_046065_1_1_1"/>
<keyword evidence="5" id="KW-1185">Reference proteome</keyword>
<feature type="compositionally biased region" description="Basic and acidic residues" evidence="1">
    <location>
        <begin position="182"/>
        <end position="194"/>
    </location>
</feature>
<gene>
    <name evidence="4" type="ORF">PV10_02312</name>
</gene>
<dbReference type="PANTHER" id="PTHR13844">
    <property type="entry name" value="SWI/SNF-RELATED MATRIX-ASSOCIATED ACTIN-DEPENDENT REGULATOR OF CHROMATIN SUBFAMILY D"/>
    <property type="match status" value="1"/>
</dbReference>
<accession>A0A0D1ZJ11</accession>
<dbReference type="RefSeq" id="XP_016226131.1">
    <property type="nucleotide sequence ID" value="XM_016366613.1"/>
</dbReference>
<proteinExistence type="predicted"/>
<feature type="region of interest" description="Disordered" evidence="1">
    <location>
        <begin position="74"/>
        <end position="195"/>
    </location>
</feature>
<organism evidence="4 5">
    <name type="scientific">Exophiala mesophila</name>
    <name type="common">Black yeast-like fungus</name>
    <dbReference type="NCBI Taxonomy" id="212818"/>
    <lineage>
        <taxon>Eukaryota</taxon>
        <taxon>Fungi</taxon>
        <taxon>Dikarya</taxon>
        <taxon>Ascomycota</taxon>
        <taxon>Pezizomycotina</taxon>
        <taxon>Eurotiomycetes</taxon>
        <taxon>Chaetothyriomycetidae</taxon>
        <taxon>Chaetothyriales</taxon>
        <taxon>Herpotrichiellaceae</taxon>
        <taxon>Exophiala</taxon>
    </lineage>
</organism>
<dbReference type="Pfam" id="PF02201">
    <property type="entry name" value="SWIB"/>
    <property type="match status" value="1"/>
</dbReference>
<evidence type="ECO:0000256" key="1">
    <source>
        <dbReference type="SAM" id="MobiDB-lite"/>
    </source>
</evidence>
<evidence type="ECO:0000313" key="4">
    <source>
        <dbReference type="EMBL" id="KIV94557.1"/>
    </source>
</evidence>
<evidence type="ECO:0000259" key="2">
    <source>
        <dbReference type="PROSITE" id="PS51925"/>
    </source>
</evidence>
<dbReference type="OMA" id="KVWQYIR"/>
<dbReference type="SMART" id="SM00151">
    <property type="entry name" value="SWIB"/>
    <property type="match status" value="1"/>
</dbReference>
<dbReference type="Gene3D" id="1.10.10.60">
    <property type="entry name" value="Homeodomain-like"/>
    <property type="match status" value="1"/>
</dbReference>
<evidence type="ECO:0000259" key="3">
    <source>
        <dbReference type="PROSITE" id="PS51998"/>
    </source>
</evidence>
<dbReference type="OrthoDB" id="10251073at2759"/>
<dbReference type="Pfam" id="PF08766">
    <property type="entry name" value="DEK_C"/>
    <property type="match status" value="1"/>
</dbReference>
<dbReference type="CDD" id="cd10567">
    <property type="entry name" value="SWIB-MDM2_like"/>
    <property type="match status" value="1"/>
</dbReference>
<dbReference type="InterPro" id="IPR036885">
    <property type="entry name" value="SWIB_MDM2_dom_sf"/>
</dbReference>
<dbReference type="Proteomes" id="UP000054302">
    <property type="component" value="Unassembled WGS sequence"/>
</dbReference>